<feature type="chain" id="PRO_5046989403" evidence="5">
    <location>
        <begin position="33"/>
        <end position="322"/>
    </location>
</feature>
<feature type="region of interest" description="Disordered" evidence="4">
    <location>
        <begin position="215"/>
        <end position="275"/>
    </location>
</feature>
<evidence type="ECO:0000256" key="5">
    <source>
        <dbReference type="SAM" id="SignalP"/>
    </source>
</evidence>
<dbReference type="EMBL" id="JBHSIT010000007">
    <property type="protein sequence ID" value="MFC4910384.1"/>
    <property type="molecule type" value="Genomic_DNA"/>
</dbReference>
<sequence length="322" mass="31975">MRNWAKNVSRAALVAAGLAAVGAGLPTGAALAETTNGDYSVLGGNQLYAPISVPVNFSGNALGVLGVANAKSVDGAHVLNFQPGDSRDGVQTSGEGSVGGGNQLYAPISAPLNICGNDIAVAAVTNALCRGSASVDNIVAGHRAGYPDGSRGGDAALKTSGKYSVLGGNQAYLPVSVPVNLCGNAGALLGAANGHCFGSASVRNFQLGGHRVAPLPSTRRVAGPQPSAAQPMSAQQSSSARPPEAGGRPAPGKQPLKVEQLAAGKKPASARQMPPVARALRNVVRKLGIPVPGPDAPPGPQPSLLKGMPISVAGHRLPFLGG</sequence>
<evidence type="ECO:0000256" key="4">
    <source>
        <dbReference type="SAM" id="MobiDB-lite"/>
    </source>
</evidence>
<gene>
    <name evidence="7" type="ORF">ACFPCY_23930</name>
</gene>
<evidence type="ECO:0000256" key="2">
    <source>
        <dbReference type="ARBA" id="ARBA00022889"/>
    </source>
</evidence>
<keyword evidence="8" id="KW-1185">Reference proteome</keyword>
<dbReference type="InterPro" id="IPR005528">
    <property type="entry name" value="ChpA-H"/>
</dbReference>
<dbReference type="PROSITE" id="PS51884">
    <property type="entry name" value="CHAPLIN"/>
    <property type="match status" value="3"/>
</dbReference>
<evidence type="ECO:0000313" key="8">
    <source>
        <dbReference type="Proteomes" id="UP001595872"/>
    </source>
</evidence>
<feature type="domain" description="Chaplin" evidence="6">
    <location>
        <begin position="162"/>
        <end position="202"/>
    </location>
</feature>
<comment type="caution">
    <text evidence="7">The sequence shown here is derived from an EMBL/GenBank/DDBJ whole genome shotgun (WGS) entry which is preliminary data.</text>
</comment>
<evidence type="ECO:0000259" key="6">
    <source>
        <dbReference type="PROSITE" id="PS51884"/>
    </source>
</evidence>
<keyword evidence="1" id="KW-0134">Cell wall</keyword>
<feature type="compositionally biased region" description="Low complexity" evidence="4">
    <location>
        <begin position="222"/>
        <end position="251"/>
    </location>
</feature>
<accession>A0ABV9U3B9</accession>
<dbReference type="Pfam" id="PF03777">
    <property type="entry name" value="ChpA-C"/>
    <property type="match status" value="3"/>
</dbReference>
<keyword evidence="5" id="KW-0732">Signal</keyword>
<keyword evidence="3" id="KW-0034">Amyloid</keyword>
<proteinExistence type="predicted"/>
<dbReference type="Proteomes" id="UP001595872">
    <property type="component" value="Unassembled WGS sequence"/>
</dbReference>
<dbReference type="RefSeq" id="WP_378258698.1">
    <property type="nucleotide sequence ID" value="NZ_JBHSIT010000007.1"/>
</dbReference>
<evidence type="ECO:0000256" key="3">
    <source>
        <dbReference type="ARBA" id="ARBA00023087"/>
    </source>
</evidence>
<evidence type="ECO:0000256" key="1">
    <source>
        <dbReference type="ARBA" id="ARBA00022512"/>
    </source>
</evidence>
<name>A0ABV9U3B9_9ACTN</name>
<feature type="signal peptide" evidence="5">
    <location>
        <begin position="1"/>
        <end position="32"/>
    </location>
</feature>
<protein>
    <submittedName>
        <fullName evidence="7">Chaplin family protein</fullName>
    </submittedName>
</protein>
<keyword evidence="2" id="KW-0130">Cell adhesion</keyword>
<feature type="domain" description="Chaplin" evidence="6">
    <location>
        <begin position="95"/>
        <end position="135"/>
    </location>
</feature>
<keyword evidence="1" id="KW-0964">Secreted</keyword>
<organism evidence="7 8">
    <name type="scientific">Actinomadura gamaensis</name>
    <dbReference type="NCBI Taxonomy" id="1763541"/>
    <lineage>
        <taxon>Bacteria</taxon>
        <taxon>Bacillati</taxon>
        <taxon>Actinomycetota</taxon>
        <taxon>Actinomycetes</taxon>
        <taxon>Streptosporangiales</taxon>
        <taxon>Thermomonosporaceae</taxon>
        <taxon>Actinomadura</taxon>
    </lineage>
</organism>
<reference evidence="8" key="1">
    <citation type="journal article" date="2019" name="Int. J. Syst. Evol. Microbiol.">
        <title>The Global Catalogue of Microorganisms (GCM) 10K type strain sequencing project: providing services to taxonomists for standard genome sequencing and annotation.</title>
        <authorList>
            <consortium name="The Broad Institute Genomics Platform"/>
            <consortium name="The Broad Institute Genome Sequencing Center for Infectious Disease"/>
            <person name="Wu L."/>
            <person name="Ma J."/>
        </authorList>
    </citation>
    <scope>NUCLEOTIDE SEQUENCE [LARGE SCALE GENOMIC DNA]</scope>
    <source>
        <strain evidence="8">KLKA75</strain>
    </source>
</reference>
<evidence type="ECO:0000313" key="7">
    <source>
        <dbReference type="EMBL" id="MFC4910384.1"/>
    </source>
</evidence>
<feature type="domain" description="Chaplin" evidence="6">
    <location>
        <begin position="38"/>
        <end position="78"/>
    </location>
</feature>